<dbReference type="OrthoDB" id="164313at2"/>
<sequence length="195" mass="23068">MKPEEELTFVREGMAAMEDYLSSDLVYWTLRPFSATFPAFSVGGLLESLRRLEARREELPPGAQAELGAMKSQLERVREVHPDRYRRKVERELSSRLDAWSWYLEDYEERPEEAAVSYPAQVHIRVKIDLLLEEAERLGLEVQPARRRVEALDQRLRRHWVPGPFLWEEALQRAFPRERFWWLYGRLQGREAVGG</sequence>
<organism evidence="1 2">
    <name type="scientific">Thermoflexus hugenholtzii JAD2</name>
    <dbReference type="NCBI Taxonomy" id="877466"/>
    <lineage>
        <taxon>Bacteria</taxon>
        <taxon>Bacillati</taxon>
        <taxon>Chloroflexota</taxon>
        <taxon>Thermoflexia</taxon>
        <taxon>Thermoflexales</taxon>
        <taxon>Thermoflexaceae</taxon>
        <taxon>Thermoflexus</taxon>
    </lineage>
</organism>
<dbReference type="Proteomes" id="UP000197025">
    <property type="component" value="Unassembled WGS sequence"/>
</dbReference>
<evidence type="ECO:0000313" key="2">
    <source>
        <dbReference type="Proteomes" id="UP000197025"/>
    </source>
</evidence>
<dbReference type="RefSeq" id="WP_088571917.1">
    <property type="nucleotide sequence ID" value="NZ_FYEK01000044.1"/>
</dbReference>
<evidence type="ECO:0000313" key="1">
    <source>
        <dbReference type="EMBL" id="SNB70580.1"/>
    </source>
</evidence>
<keyword evidence="2" id="KW-1185">Reference proteome</keyword>
<proteinExistence type="predicted"/>
<dbReference type="AlphaFoldDB" id="A0A212REH6"/>
<name>A0A212REH6_9CHLR</name>
<protein>
    <submittedName>
        <fullName evidence="1">Uncharacterized protein</fullName>
    </submittedName>
</protein>
<gene>
    <name evidence="1" type="ORF">SAMN02746019_00012680</name>
</gene>
<dbReference type="InParanoid" id="A0A212REH6"/>
<reference evidence="2" key="1">
    <citation type="submission" date="2017-06" db="EMBL/GenBank/DDBJ databases">
        <authorList>
            <person name="Varghese N."/>
            <person name="Submissions S."/>
        </authorList>
    </citation>
    <scope>NUCLEOTIDE SEQUENCE [LARGE SCALE GENOMIC DNA]</scope>
    <source>
        <strain evidence="2">JAD2</strain>
    </source>
</reference>
<dbReference type="EMBL" id="FYEK01000044">
    <property type="protein sequence ID" value="SNB70580.1"/>
    <property type="molecule type" value="Genomic_DNA"/>
</dbReference>
<accession>A0A212REH6</accession>